<keyword evidence="1" id="KW-0687">Ribonucleoprotein</keyword>
<gene>
    <name evidence="1" type="ORF">ZEAMMB73_Zm00001d044342</name>
</gene>
<evidence type="ECO:0000313" key="1">
    <source>
        <dbReference type="EMBL" id="ONM40939.1"/>
    </source>
</evidence>
<accession>A0A1D6NL32</accession>
<keyword evidence="1" id="KW-0689">Ribosomal protein</keyword>
<reference evidence="1" key="1">
    <citation type="submission" date="2015-12" db="EMBL/GenBank/DDBJ databases">
        <title>Update maize B73 reference genome by single molecule sequencing technologies.</title>
        <authorList>
            <consortium name="Maize Genome Sequencing Project"/>
            <person name="Ware D."/>
        </authorList>
    </citation>
    <scope>NUCLEOTIDE SEQUENCE [LARGE SCALE GENOMIC DNA]</scope>
    <source>
        <tissue evidence="1">Seedling</tissue>
    </source>
</reference>
<proteinExistence type="predicted"/>
<organism evidence="1">
    <name type="scientific">Zea mays</name>
    <name type="common">Maize</name>
    <dbReference type="NCBI Taxonomy" id="4577"/>
    <lineage>
        <taxon>Eukaryota</taxon>
        <taxon>Viridiplantae</taxon>
        <taxon>Streptophyta</taxon>
        <taxon>Embryophyta</taxon>
        <taxon>Tracheophyta</taxon>
        <taxon>Spermatophyta</taxon>
        <taxon>Magnoliopsida</taxon>
        <taxon>Liliopsida</taxon>
        <taxon>Poales</taxon>
        <taxon>Poaceae</taxon>
        <taxon>PACMAD clade</taxon>
        <taxon>Panicoideae</taxon>
        <taxon>Andropogonodae</taxon>
        <taxon>Andropogoneae</taxon>
        <taxon>Tripsacinae</taxon>
        <taxon>Zea</taxon>
    </lineage>
</organism>
<protein>
    <submittedName>
        <fullName evidence="1">40S ribosomal protein S23-2</fullName>
    </submittedName>
</protein>
<dbReference type="EMBL" id="CM007649">
    <property type="protein sequence ID" value="ONM40939.1"/>
    <property type="molecule type" value="Genomic_DNA"/>
</dbReference>
<dbReference type="GO" id="GO:0005840">
    <property type="term" value="C:ribosome"/>
    <property type="evidence" value="ECO:0007669"/>
    <property type="project" value="UniProtKB-KW"/>
</dbReference>
<dbReference type="AlphaFoldDB" id="A0A1D6NL32"/>
<name>A0A1D6NL32_MAIZE</name>
<sequence>MSRFALAVSPNLVTRRTKSTRRPERRFCDAPFWMLCARVAAKAQEKRLELLYIQLNSTKSSAPQKPSAPRSNGDIGDPQDLKPGIQISKN</sequence>